<dbReference type="Proteomes" id="UP000199118">
    <property type="component" value="Unassembled WGS sequence"/>
</dbReference>
<dbReference type="NCBIfam" id="NF004767">
    <property type="entry name" value="PRK06105.1"/>
    <property type="match status" value="1"/>
</dbReference>
<reference evidence="7 8" key="1">
    <citation type="submission" date="2016-10" db="EMBL/GenBank/DDBJ databases">
        <authorList>
            <person name="de Groot N.N."/>
        </authorList>
    </citation>
    <scope>NUCLEOTIDE SEQUENCE [LARGE SCALE GENOMIC DNA]</scope>
    <source>
        <strain evidence="7 8">DSM 17890</strain>
    </source>
</reference>
<dbReference type="PROSITE" id="PS00600">
    <property type="entry name" value="AA_TRANSFER_CLASS_3"/>
    <property type="match status" value="1"/>
</dbReference>
<comment type="cofactor">
    <cofactor evidence="1">
        <name>pyridoxal 5'-phosphate</name>
        <dbReference type="ChEBI" id="CHEBI:597326"/>
    </cofactor>
</comment>
<gene>
    <name evidence="7" type="ORF">SAMN05444336_10536</name>
</gene>
<evidence type="ECO:0000256" key="5">
    <source>
        <dbReference type="ARBA" id="ARBA00022898"/>
    </source>
</evidence>
<dbReference type="RefSeq" id="WP_092683001.1">
    <property type="nucleotide sequence ID" value="NZ_FNMZ01000005.1"/>
</dbReference>
<dbReference type="InterPro" id="IPR005814">
    <property type="entry name" value="Aminotrans_3"/>
</dbReference>
<dbReference type="InterPro" id="IPR015421">
    <property type="entry name" value="PyrdxlP-dep_Trfase_major"/>
</dbReference>
<keyword evidence="5 6" id="KW-0663">Pyridoxal phosphate</keyword>
<evidence type="ECO:0000256" key="6">
    <source>
        <dbReference type="RuleBase" id="RU003560"/>
    </source>
</evidence>
<dbReference type="SUPFAM" id="SSF53383">
    <property type="entry name" value="PLP-dependent transferases"/>
    <property type="match status" value="1"/>
</dbReference>
<evidence type="ECO:0000313" key="7">
    <source>
        <dbReference type="EMBL" id="SDX41564.1"/>
    </source>
</evidence>
<dbReference type="Gene3D" id="3.40.640.10">
    <property type="entry name" value="Type I PLP-dependent aspartate aminotransferase-like (Major domain)"/>
    <property type="match status" value="1"/>
</dbReference>
<dbReference type="InterPro" id="IPR015424">
    <property type="entry name" value="PyrdxlP-dep_Trfase"/>
</dbReference>
<dbReference type="STRING" id="356660.SAMN05444336_10536"/>
<dbReference type="OrthoDB" id="9801834at2"/>
<evidence type="ECO:0000256" key="3">
    <source>
        <dbReference type="ARBA" id="ARBA00022576"/>
    </source>
</evidence>
<dbReference type="EMBL" id="FNMZ01000005">
    <property type="protein sequence ID" value="SDX41564.1"/>
    <property type="molecule type" value="Genomic_DNA"/>
</dbReference>
<evidence type="ECO:0000256" key="2">
    <source>
        <dbReference type="ARBA" id="ARBA00008954"/>
    </source>
</evidence>
<dbReference type="PANTHER" id="PTHR43094">
    <property type="entry name" value="AMINOTRANSFERASE"/>
    <property type="match status" value="1"/>
</dbReference>
<dbReference type="Pfam" id="PF00202">
    <property type="entry name" value="Aminotran_3"/>
    <property type="match status" value="1"/>
</dbReference>
<evidence type="ECO:0000313" key="8">
    <source>
        <dbReference type="Proteomes" id="UP000199118"/>
    </source>
</evidence>
<dbReference type="Gene3D" id="3.90.1150.10">
    <property type="entry name" value="Aspartate Aminotransferase, domain 1"/>
    <property type="match status" value="1"/>
</dbReference>
<evidence type="ECO:0000256" key="1">
    <source>
        <dbReference type="ARBA" id="ARBA00001933"/>
    </source>
</evidence>
<keyword evidence="8" id="KW-1185">Reference proteome</keyword>
<dbReference type="CDD" id="cd00610">
    <property type="entry name" value="OAT_like"/>
    <property type="match status" value="1"/>
</dbReference>
<dbReference type="NCBIfam" id="NF005684">
    <property type="entry name" value="PRK07482.1"/>
    <property type="match status" value="1"/>
</dbReference>
<comment type="similarity">
    <text evidence="2 6">Belongs to the class-III pyridoxal-phosphate-dependent aminotransferase family.</text>
</comment>
<dbReference type="AlphaFoldDB" id="A0A1H3BJQ4"/>
<proteinExistence type="inferred from homology"/>
<name>A0A1H3BJQ4_9RHOB</name>
<dbReference type="PANTHER" id="PTHR43094:SF1">
    <property type="entry name" value="AMINOTRANSFERASE CLASS-III"/>
    <property type="match status" value="1"/>
</dbReference>
<dbReference type="GO" id="GO:0030170">
    <property type="term" value="F:pyridoxal phosphate binding"/>
    <property type="evidence" value="ECO:0007669"/>
    <property type="project" value="InterPro"/>
</dbReference>
<evidence type="ECO:0000256" key="4">
    <source>
        <dbReference type="ARBA" id="ARBA00022679"/>
    </source>
</evidence>
<sequence length="461" mass="49046">MLTNDRLAAWDRENFLHPSTAAGAHARGEGPQRIVTGGEGVYITDREGKRSLDGFAGLYCVNVGYGRMEVADAIAEQARKLAYYHAYAGHGSEPAIELAQMVLERAPDHMSKVYFGLSGSDANETNIKLIWYANNCAGRPEKKKIISRWRGYHGSGLMTGSLTGLHLFHNAFDLPLSPILHTDAPYYHRRADGTQTEAEFSAQCAASLEALILEQGPETVAAFIGEPILGTGGIVPPPEGYWAAIQAVLDKYDVMLIADEVVTGFGRLGSMFGSEHYGMKPDVITIAKGLTSAYAPLSGSILSERIFEMITRGTDDLGPLGHGWTYSAHPLCAAAGVANLKLIDSLGLVDNARETGAAWQAMLKSAFDGHPIVGEVRGEGLMAAVEFDADPETRTPFDAGEKVGARIAAAALERGLIARAMPQGDILGLAPPLCLTAVEAEEIVGIARAAVDSVAGELGRL</sequence>
<accession>A0A1H3BJQ4</accession>
<dbReference type="GO" id="GO:0005829">
    <property type="term" value="C:cytosol"/>
    <property type="evidence" value="ECO:0007669"/>
    <property type="project" value="TreeGrafter"/>
</dbReference>
<keyword evidence="3" id="KW-0032">Aminotransferase</keyword>
<dbReference type="InterPro" id="IPR015422">
    <property type="entry name" value="PyrdxlP-dep_Trfase_small"/>
</dbReference>
<protein>
    <submittedName>
        <fullName evidence="7">L-2,4-diaminobutyrate transaminase</fullName>
    </submittedName>
</protein>
<keyword evidence="4" id="KW-0808">Transferase</keyword>
<dbReference type="FunFam" id="3.40.640.10:FF:000014">
    <property type="entry name" value="Adenosylmethionine-8-amino-7-oxononanoate aminotransferase, probable"/>
    <property type="match status" value="1"/>
</dbReference>
<dbReference type="GO" id="GO:0008483">
    <property type="term" value="F:transaminase activity"/>
    <property type="evidence" value="ECO:0007669"/>
    <property type="project" value="UniProtKB-KW"/>
</dbReference>
<dbReference type="InterPro" id="IPR049704">
    <property type="entry name" value="Aminotrans_3_PPA_site"/>
</dbReference>
<organism evidence="7 8">
    <name type="scientific">Albimonas donghaensis</name>
    <dbReference type="NCBI Taxonomy" id="356660"/>
    <lineage>
        <taxon>Bacteria</taxon>
        <taxon>Pseudomonadati</taxon>
        <taxon>Pseudomonadota</taxon>
        <taxon>Alphaproteobacteria</taxon>
        <taxon>Rhodobacterales</taxon>
        <taxon>Paracoccaceae</taxon>
        <taxon>Albimonas</taxon>
    </lineage>
</organism>